<dbReference type="AlphaFoldDB" id="A0ABD5T8H5"/>
<feature type="transmembrane region" description="Helical" evidence="7">
    <location>
        <begin position="691"/>
        <end position="708"/>
    </location>
</feature>
<evidence type="ECO:0000313" key="10">
    <source>
        <dbReference type="Proteomes" id="UP001596443"/>
    </source>
</evidence>
<keyword evidence="10" id="KW-1185">Reference proteome</keyword>
<dbReference type="Gene3D" id="1.20.81.30">
    <property type="entry name" value="Type II secretion system (T2SS), domain F"/>
    <property type="match status" value="1"/>
</dbReference>
<gene>
    <name evidence="9" type="ORF">ACFQFD_05060</name>
</gene>
<keyword evidence="5 7" id="KW-0472">Membrane</keyword>
<organism evidence="9 10">
    <name type="scientific">Halobaculum halobium</name>
    <dbReference type="NCBI Taxonomy" id="3032281"/>
    <lineage>
        <taxon>Archaea</taxon>
        <taxon>Methanobacteriati</taxon>
        <taxon>Methanobacteriota</taxon>
        <taxon>Stenosarchaea group</taxon>
        <taxon>Halobacteria</taxon>
        <taxon>Halobacteriales</taxon>
        <taxon>Haloferacaceae</taxon>
        <taxon>Halobaculum</taxon>
    </lineage>
</organism>
<keyword evidence="6" id="KW-0175">Coiled coil</keyword>
<keyword evidence="4 7" id="KW-1133">Transmembrane helix</keyword>
<feature type="transmembrane region" description="Helical" evidence="7">
    <location>
        <begin position="290"/>
        <end position="313"/>
    </location>
</feature>
<feature type="transmembrane region" description="Helical" evidence="7">
    <location>
        <begin position="74"/>
        <end position="99"/>
    </location>
</feature>
<keyword evidence="3 7" id="KW-0812">Transmembrane</keyword>
<sequence length="709" mass="75313">MVLSFLPLAGTVLLLAPILVGAVNREANLVVTRVAVHAFGDYVATDRPRTHRQRDRLRAAHIGVTHRSYASKTILYAAVAGVSGSVLGVYLAAGTLALLRIGGDAVRAALPAVLSFLADLTRLGELGVRELFPLLFVSSATVGVGSALAVYLLRWEILDQRAHARASQIEATLPRTVAFVYALSRSGMALPAVLETLSRNEDVYGEAARELGVAVRDMNTFGTDVLTALERTADRTPSQNMAEFGENLASVLGSGREVSAFLHDQYERYQEEAESQQEQYLELISAFAEAYVTVLVAGPLFFITILVVIGIVLSDTLPLLRAVVYLAIPLASFGFVVYIDSITRSSGDTIAPDQPVDDARVLAVAASNVAGLGGSDARADGGVTAGDADAAVEGDRWAASRERLAVYDRIEAVLDAASRPAGLLLERPGLTAVFTIPVGVCWVWMRTPSIPLSLGPFARVVDSPVIEATLLVLAGYGIAYEVEKRRIRGIERAVPDFLDRMASINDAGVSVVESLRRLTGSDLGKVTPEVQRVWRDVQWGATVTTALDRFRQRVRSPMVSRAVALTTNAVDASGDVAPVLAIAADEARSTRQLRRERRQVMVTYLLVIYVSFAVFIGIIGALTVAFIPAVEGAQLSAPGGVGGVSTGVFEGIGNVDTGSYVVLFYHAAAIQAIASGLIAGQLGEGSVSDGVKHATVMLLLAYLTFVIVG</sequence>
<accession>A0ABD5T8H5</accession>
<feature type="coiled-coil region" evidence="6">
    <location>
        <begin position="259"/>
        <end position="286"/>
    </location>
</feature>
<dbReference type="EMBL" id="JBHSWX010000012">
    <property type="protein sequence ID" value="MFC6785364.1"/>
    <property type="molecule type" value="Genomic_DNA"/>
</dbReference>
<dbReference type="Proteomes" id="UP001596443">
    <property type="component" value="Unassembled WGS sequence"/>
</dbReference>
<evidence type="ECO:0000259" key="8">
    <source>
        <dbReference type="Pfam" id="PF00482"/>
    </source>
</evidence>
<dbReference type="RefSeq" id="WP_390214627.1">
    <property type="nucleotide sequence ID" value="NZ_CP126158.1"/>
</dbReference>
<evidence type="ECO:0000256" key="5">
    <source>
        <dbReference type="ARBA" id="ARBA00023136"/>
    </source>
</evidence>
<comment type="caution">
    <text evidence="9">The sequence shown here is derived from an EMBL/GenBank/DDBJ whole genome shotgun (WGS) entry which is preliminary data.</text>
</comment>
<keyword evidence="2" id="KW-1003">Cell membrane</keyword>
<feature type="transmembrane region" description="Helical" evidence="7">
    <location>
        <begin position="131"/>
        <end position="153"/>
    </location>
</feature>
<feature type="transmembrane region" description="Helical" evidence="7">
    <location>
        <begin position="428"/>
        <end position="445"/>
    </location>
</feature>
<proteinExistence type="predicted"/>
<evidence type="ECO:0000256" key="7">
    <source>
        <dbReference type="SAM" id="Phobius"/>
    </source>
</evidence>
<name>A0ABD5T8H5_9EURY</name>
<dbReference type="InterPro" id="IPR056569">
    <property type="entry name" value="ArlJ-like"/>
</dbReference>
<dbReference type="PANTHER" id="PTHR35402:SF1">
    <property type="entry name" value="TYPE II SECRETION SYSTEM PROTEIN GSPF DOMAIN-CONTAINING PROTEIN"/>
    <property type="match status" value="1"/>
</dbReference>
<feature type="transmembrane region" description="Helical" evidence="7">
    <location>
        <begin position="319"/>
        <end position="339"/>
    </location>
</feature>
<feature type="transmembrane region" description="Helical" evidence="7">
    <location>
        <begin position="660"/>
        <end position="679"/>
    </location>
</feature>
<feature type="domain" description="Type II secretion system protein GspF" evidence="8">
    <location>
        <begin position="497"/>
        <end position="622"/>
    </location>
</feature>
<reference evidence="9 10" key="1">
    <citation type="journal article" date="2019" name="Int. J. Syst. Evol. Microbiol.">
        <title>The Global Catalogue of Microorganisms (GCM) 10K type strain sequencing project: providing services to taxonomists for standard genome sequencing and annotation.</title>
        <authorList>
            <consortium name="The Broad Institute Genomics Platform"/>
            <consortium name="The Broad Institute Genome Sequencing Center for Infectious Disease"/>
            <person name="Wu L."/>
            <person name="Ma J."/>
        </authorList>
    </citation>
    <scope>NUCLEOTIDE SEQUENCE [LARGE SCALE GENOMIC DNA]</scope>
    <source>
        <strain evidence="9 10">SYNS20</strain>
    </source>
</reference>
<dbReference type="GeneID" id="81208392"/>
<feature type="domain" description="Type II secretion system protein GspF" evidence="8">
    <location>
        <begin position="181"/>
        <end position="304"/>
    </location>
</feature>
<dbReference type="InterPro" id="IPR042094">
    <property type="entry name" value="T2SS_GspF_sf"/>
</dbReference>
<feature type="transmembrane region" description="Helical" evidence="7">
    <location>
        <begin position="601"/>
        <end position="627"/>
    </location>
</feature>
<dbReference type="PANTHER" id="PTHR35402">
    <property type="entry name" value="INTEGRAL MEMBRANE PROTEIN-RELATED"/>
    <property type="match status" value="1"/>
</dbReference>
<feature type="transmembrane region" description="Helical" evidence="7">
    <location>
        <begin position="465"/>
        <end position="482"/>
    </location>
</feature>
<dbReference type="InterPro" id="IPR018076">
    <property type="entry name" value="T2SS_GspF_dom"/>
</dbReference>
<evidence type="ECO:0000256" key="2">
    <source>
        <dbReference type="ARBA" id="ARBA00022475"/>
    </source>
</evidence>
<evidence type="ECO:0000256" key="1">
    <source>
        <dbReference type="ARBA" id="ARBA00004651"/>
    </source>
</evidence>
<dbReference type="Pfam" id="PF00482">
    <property type="entry name" value="T2SSF"/>
    <property type="match status" value="2"/>
</dbReference>
<evidence type="ECO:0000256" key="6">
    <source>
        <dbReference type="SAM" id="Coils"/>
    </source>
</evidence>
<evidence type="ECO:0000313" key="9">
    <source>
        <dbReference type="EMBL" id="MFC6785364.1"/>
    </source>
</evidence>
<evidence type="ECO:0000256" key="3">
    <source>
        <dbReference type="ARBA" id="ARBA00022692"/>
    </source>
</evidence>
<dbReference type="GO" id="GO:0005886">
    <property type="term" value="C:plasma membrane"/>
    <property type="evidence" value="ECO:0007669"/>
    <property type="project" value="UniProtKB-SubCell"/>
</dbReference>
<evidence type="ECO:0000256" key="4">
    <source>
        <dbReference type="ARBA" id="ARBA00022989"/>
    </source>
</evidence>
<comment type="subcellular location">
    <subcellularLocation>
        <location evidence="1">Cell membrane</location>
        <topology evidence="1">Multi-pass membrane protein</topology>
    </subcellularLocation>
</comment>
<protein>
    <submittedName>
        <fullName evidence="9">Type II secretion system F family protein</fullName>
    </submittedName>
</protein>